<protein>
    <submittedName>
        <fullName evidence="1">Phosphoadenosine phosphosulfate reductase</fullName>
    </submittedName>
</protein>
<evidence type="ECO:0000313" key="1">
    <source>
        <dbReference type="EMBL" id="MBL3580133.1"/>
    </source>
</evidence>
<name>A0ABS1RKE6_9RHOB</name>
<evidence type="ECO:0000313" key="2">
    <source>
        <dbReference type="Proteomes" id="UP000635853"/>
    </source>
</evidence>
<accession>A0ABS1RKE6</accession>
<dbReference type="EMBL" id="JAESIL010000113">
    <property type="protein sequence ID" value="MBL3580133.1"/>
    <property type="molecule type" value="Genomic_DNA"/>
</dbReference>
<dbReference type="Proteomes" id="UP000635853">
    <property type="component" value="Unassembled WGS sequence"/>
</dbReference>
<sequence length="321" mass="35220">MDLGFLTVVEVGMKDRFASESETGRWHTLLDRSGTGAWVKALGPDHAAVWAAGGGTLLVTFEQAREILTGATVGHTLAAQLAEPAGWSRLTLVAHGATWFRDRAVYDFFDERVDSEFFDAFDRVVFYGAGMCGYAACAYSVVAPGAAVVALAPQATLDPARLDWDRRFLMARRRDFTSRYGYAPDMIEAACCAAILYDPAQTLDAMHAALFDGPNVMRLATPYCGDALEAHLSAMAVLPELIDAAGEGQLTAEVFFRLFRARRQHAPYLAALLDRLDKSGRTDLARGVLRHASHVAEHEHLTGARTDLDRRLRRHRPDVPV</sequence>
<organism evidence="1 2">
    <name type="scientific">Rhodovulum visakhapatnamense</name>
    <dbReference type="NCBI Taxonomy" id="364297"/>
    <lineage>
        <taxon>Bacteria</taxon>
        <taxon>Pseudomonadati</taxon>
        <taxon>Pseudomonadota</taxon>
        <taxon>Alphaproteobacteria</taxon>
        <taxon>Rhodobacterales</taxon>
        <taxon>Paracoccaceae</taxon>
        <taxon>Rhodovulum</taxon>
    </lineage>
</organism>
<proteinExistence type="predicted"/>
<keyword evidence="2" id="KW-1185">Reference proteome</keyword>
<gene>
    <name evidence="1" type="ORF">JMJ92_18565</name>
</gene>
<reference evidence="2" key="1">
    <citation type="submission" date="2021-01" db="EMBL/GenBank/DDBJ databases">
        <title>Draft genomes of Rhodovulum sulfidophilum.</title>
        <authorList>
            <person name="Guzman M.S."/>
        </authorList>
    </citation>
    <scope>NUCLEOTIDE SEQUENCE [LARGE SCALE GENOMIC DNA]</scope>
    <source>
        <strain evidence="2">AB19</strain>
    </source>
</reference>
<comment type="caution">
    <text evidence="1">The sequence shown here is derived from an EMBL/GenBank/DDBJ whole genome shotgun (WGS) entry which is preliminary data.</text>
</comment>